<reference evidence="3" key="1">
    <citation type="submission" date="2022-06" db="EMBL/GenBank/DDBJ databases">
        <title>Ornithinimicrobium HY1793.</title>
        <authorList>
            <person name="Huang Y."/>
        </authorList>
    </citation>
    <scope>NUCLEOTIDE SEQUENCE</scope>
    <source>
        <strain evidence="3">HY1793</strain>
    </source>
</reference>
<dbReference type="Pfam" id="PF20064">
    <property type="entry name" value="DUF6463"/>
    <property type="match status" value="1"/>
</dbReference>
<evidence type="ECO:0000256" key="1">
    <source>
        <dbReference type="SAM" id="MobiDB-lite"/>
    </source>
</evidence>
<sequence length="159" mass="16981">MTTYDMTGNTTSGNTVAARAAHPSSHQRPDRLTVAAGWSTLTIAVLHTIVFAFHPHWGAWLAGLTRTADLSDEAITLFWALPGGFVAPLAVLGLLMIGAGRRGQAMPGYVGWILLGWILLCCWIIGPSGFLLGFVPAALLLWPRRRRGGARPARALSAP</sequence>
<keyword evidence="2" id="KW-0812">Transmembrane</keyword>
<feature type="transmembrane region" description="Helical" evidence="2">
    <location>
        <begin position="109"/>
        <end position="142"/>
    </location>
</feature>
<evidence type="ECO:0000313" key="4">
    <source>
        <dbReference type="Proteomes" id="UP001056455"/>
    </source>
</evidence>
<organism evidence="3 4">
    <name type="scientific">Ornithinimicrobium faecis</name>
    <dbReference type="NCBI Taxonomy" id="2934158"/>
    <lineage>
        <taxon>Bacteria</taxon>
        <taxon>Bacillati</taxon>
        <taxon>Actinomycetota</taxon>
        <taxon>Actinomycetes</taxon>
        <taxon>Micrococcales</taxon>
        <taxon>Ornithinimicrobiaceae</taxon>
        <taxon>Ornithinimicrobium</taxon>
    </lineage>
</organism>
<proteinExistence type="predicted"/>
<protein>
    <submittedName>
        <fullName evidence="3">DUF6463 family protein</fullName>
    </submittedName>
</protein>
<dbReference type="RefSeq" id="WP_252591265.1">
    <property type="nucleotide sequence ID" value="NZ_CP099489.1"/>
</dbReference>
<evidence type="ECO:0000313" key="3">
    <source>
        <dbReference type="EMBL" id="USQ78467.1"/>
    </source>
</evidence>
<accession>A0ABY4YPC9</accession>
<feature type="region of interest" description="Disordered" evidence="1">
    <location>
        <begin position="1"/>
        <end position="28"/>
    </location>
</feature>
<gene>
    <name evidence="3" type="ORF">NF556_12545</name>
</gene>
<feature type="transmembrane region" description="Helical" evidence="2">
    <location>
        <begin position="74"/>
        <end position="97"/>
    </location>
</feature>
<dbReference type="InterPro" id="IPR045590">
    <property type="entry name" value="DUF6463"/>
</dbReference>
<dbReference type="Proteomes" id="UP001056455">
    <property type="component" value="Chromosome"/>
</dbReference>
<feature type="compositionally biased region" description="Polar residues" evidence="1">
    <location>
        <begin position="1"/>
        <end position="15"/>
    </location>
</feature>
<keyword evidence="4" id="KW-1185">Reference proteome</keyword>
<evidence type="ECO:0000256" key="2">
    <source>
        <dbReference type="SAM" id="Phobius"/>
    </source>
</evidence>
<keyword evidence="2" id="KW-0472">Membrane</keyword>
<keyword evidence="2" id="KW-1133">Transmembrane helix</keyword>
<dbReference type="EMBL" id="CP099489">
    <property type="protein sequence ID" value="USQ78467.1"/>
    <property type="molecule type" value="Genomic_DNA"/>
</dbReference>
<name>A0ABY4YPC9_9MICO</name>
<feature type="transmembrane region" description="Helical" evidence="2">
    <location>
        <begin position="32"/>
        <end position="53"/>
    </location>
</feature>